<evidence type="ECO:0000256" key="2">
    <source>
        <dbReference type="ARBA" id="ARBA00022801"/>
    </source>
</evidence>
<dbReference type="PANTHER" id="PTHR43240">
    <property type="entry name" value="1,4-DIHYDROXY-2-NAPHTHOYL-COA THIOESTERASE 1"/>
    <property type="match status" value="1"/>
</dbReference>
<sequence>MSIKITPIEQINKSQENTMVSFLGIEITEVTENTLSGKMPVDERHIQIMGVLNGGGSVVLAESLGSIAANMSVDTEKYACMGLEINANHIRPVPKGKWVYGTATALHVGKKTHIWEIKMTNEEGKLTCISRITIAVVERFH</sequence>
<evidence type="ECO:0000259" key="3">
    <source>
        <dbReference type="Pfam" id="PF03061"/>
    </source>
</evidence>
<evidence type="ECO:0000313" key="4">
    <source>
        <dbReference type="EMBL" id="AFM05403.1"/>
    </source>
</evidence>
<name>I4AN68_BERLS</name>
<dbReference type="AlphaFoldDB" id="I4AN68"/>
<dbReference type="EMBL" id="CP003345">
    <property type="protein sequence ID" value="AFM05403.1"/>
    <property type="molecule type" value="Genomic_DNA"/>
</dbReference>
<comment type="similarity">
    <text evidence="1">Belongs to the thioesterase PaaI family.</text>
</comment>
<dbReference type="InterPro" id="IPR006683">
    <property type="entry name" value="Thioestr_dom"/>
</dbReference>
<dbReference type="HOGENOM" id="CLU_089876_13_1_10"/>
<dbReference type="GO" id="GO:0061522">
    <property type="term" value="F:1,4-dihydroxy-2-naphthoyl-CoA thioesterase activity"/>
    <property type="evidence" value="ECO:0007669"/>
    <property type="project" value="TreeGrafter"/>
</dbReference>
<proteinExistence type="inferred from homology"/>
<dbReference type="Gene3D" id="3.10.129.10">
    <property type="entry name" value="Hotdog Thioesterase"/>
    <property type="match status" value="1"/>
</dbReference>
<accession>I4AN68</accession>
<dbReference type="STRING" id="880071.Fleli_3063"/>
<dbReference type="SUPFAM" id="SSF54637">
    <property type="entry name" value="Thioesterase/thiol ester dehydrase-isomerase"/>
    <property type="match status" value="1"/>
</dbReference>
<feature type="domain" description="Thioesterase" evidence="3">
    <location>
        <begin position="49"/>
        <end position="128"/>
    </location>
</feature>
<evidence type="ECO:0000256" key="1">
    <source>
        <dbReference type="ARBA" id="ARBA00008324"/>
    </source>
</evidence>
<dbReference type="InterPro" id="IPR003736">
    <property type="entry name" value="PAAI_dom"/>
</dbReference>
<evidence type="ECO:0000313" key="5">
    <source>
        <dbReference type="Proteomes" id="UP000006054"/>
    </source>
</evidence>
<dbReference type="GO" id="GO:0005829">
    <property type="term" value="C:cytosol"/>
    <property type="evidence" value="ECO:0007669"/>
    <property type="project" value="TreeGrafter"/>
</dbReference>
<dbReference type="PANTHER" id="PTHR43240:SF5">
    <property type="entry name" value="1,4-DIHYDROXY-2-NAPHTHOYL-COA THIOESTERASE 1"/>
    <property type="match status" value="1"/>
</dbReference>
<keyword evidence="5" id="KW-1185">Reference proteome</keyword>
<dbReference type="Proteomes" id="UP000006054">
    <property type="component" value="Chromosome"/>
</dbReference>
<dbReference type="RefSeq" id="WP_014798835.1">
    <property type="nucleotide sequence ID" value="NC_018018.1"/>
</dbReference>
<dbReference type="Pfam" id="PF03061">
    <property type="entry name" value="4HBT"/>
    <property type="match status" value="1"/>
</dbReference>
<gene>
    <name evidence="4" type="ordered locus">Fleli_3063</name>
</gene>
<dbReference type="CDD" id="cd03443">
    <property type="entry name" value="PaaI_thioesterase"/>
    <property type="match status" value="1"/>
</dbReference>
<dbReference type="eggNOG" id="COG2050">
    <property type="taxonomic scope" value="Bacteria"/>
</dbReference>
<dbReference type="NCBIfam" id="TIGR00369">
    <property type="entry name" value="unchar_dom_1"/>
    <property type="match status" value="1"/>
</dbReference>
<protein>
    <recommendedName>
        <fullName evidence="3">Thioesterase domain-containing protein</fullName>
    </recommendedName>
</protein>
<dbReference type="OrthoDB" id="9798208at2"/>
<dbReference type="PATRIC" id="fig|880071.3.peg.3059"/>
<organism evidence="4 5">
    <name type="scientific">Bernardetia litoralis (strain ATCC 23117 / DSM 6794 / NBRC 15988 / NCIMB 1366 / Fx l1 / Sio-4)</name>
    <name type="common">Flexibacter litoralis</name>
    <dbReference type="NCBI Taxonomy" id="880071"/>
    <lineage>
        <taxon>Bacteria</taxon>
        <taxon>Pseudomonadati</taxon>
        <taxon>Bacteroidota</taxon>
        <taxon>Cytophagia</taxon>
        <taxon>Cytophagales</taxon>
        <taxon>Bernardetiaceae</taxon>
        <taxon>Bernardetia</taxon>
    </lineage>
</organism>
<reference evidence="5" key="1">
    <citation type="submission" date="2012-06" db="EMBL/GenBank/DDBJ databases">
        <title>The complete genome of Flexibacter litoralis DSM 6794.</title>
        <authorList>
            <person name="Lucas S."/>
            <person name="Copeland A."/>
            <person name="Lapidus A."/>
            <person name="Glavina del Rio T."/>
            <person name="Dalin E."/>
            <person name="Tice H."/>
            <person name="Bruce D."/>
            <person name="Goodwin L."/>
            <person name="Pitluck S."/>
            <person name="Peters L."/>
            <person name="Ovchinnikova G."/>
            <person name="Lu M."/>
            <person name="Kyrpides N."/>
            <person name="Mavromatis K."/>
            <person name="Ivanova N."/>
            <person name="Brettin T."/>
            <person name="Detter J.C."/>
            <person name="Han C."/>
            <person name="Larimer F."/>
            <person name="Land M."/>
            <person name="Hauser L."/>
            <person name="Markowitz V."/>
            <person name="Cheng J.-F."/>
            <person name="Hugenholtz P."/>
            <person name="Woyke T."/>
            <person name="Wu D."/>
            <person name="Spring S."/>
            <person name="Lang E."/>
            <person name="Kopitz M."/>
            <person name="Brambilla E."/>
            <person name="Klenk H.-P."/>
            <person name="Eisen J.A."/>
        </authorList>
    </citation>
    <scope>NUCLEOTIDE SEQUENCE [LARGE SCALE GENOMIC DNA]</scope>
    <source>
        <strain evidence="5">ATCC 23117 / DSM 6794 / NBRC 15988 / NCIMB 1366 / Sio-4</strain>
    </source>
</reference>
<dbReference type="KEGG" id="fli:Fleli_3063"/>
<dbReference type="InterPro" id="IPR029069">
    <property type="entry name" value="HotDog_dom_sf"/>
</dbReference>
<keyword evidence="2" id="KW-0378">Hydrolase</keyword>